<evidence type="ECO:0000256" key="3">
    <source>
        <dbReference type="ARBA" id="ARBA00022729"/>
    </source>
</evidence>
<comment type="caution">
    <text evidence="9">The sequence shown here is derived from an EMBL/GenBank/DDBJ whole genome shotgun (WGS) entry which is preliminary data.</text>
</comment>
<keyword evidence="1" id="KW-0134">Cell wall</keyword>
<evidence type="ECO:0000256" key="1">
    <source>
        <dbReference type="ARBA" id="ARBA00022512"/>
    </source>
</evidence>
<evidence type="ECO:0000256" key="7">
    <source>
        <dbReference type="SAM" id="SignalP"/>
    </source>
</evidence>
<feature type="chain" id="PRO_5046672697" evidence="7">
    <location>
        <begin position="33"/>
        <end position="611"/>
    </location>
</feature>
<feature type="region of interest" description="Disordered" evidence="5">
    <location>
        <begin position="552"/>
        <end position="581"/>
    </location>
</feature>
<name>A0ABV5WXV5_9MICO</name>
<keyword evidence="3 7" id="KW-0732">Signal</keyword>
<proteinExistence type="predicted"/>
<feature type="region of interest" description="Disordered" evidence="5">
    <location>
        <begin position="184"/>
        <end position="209"/>
    </location>
</feature>
<reference evidence="9 10" key="1">
    <citation type="submission" date="2024-09" db="EMBL/GenBank/DDBJ databases">
        <authorList>
            <person name="Sun Q."/>
            <person name="Mori K."/>
        </authorList>
    </citation>
    <scope>NUCLEOTIDE SEQUENCE [LARGE SCALE GENOMIC DNA]</scope>
    <source>
        <strain evidence="9 10">JCM 11683</strain>
    </source>
</reference>
<dbReference type="Proteomes" id="UP001589707">
    <property type="component" value="Unassembled WGS sequence"/>
</dbReference>
<feature type="compositionally biased region" description="Low complexity" evidence="5">
    <location>
        <begin position="32"/>
        <end position="44"/>
    </location>
</feature>
<accession>A0ABV5WXV5</accession>
<feature type="compositionally biased region" description="Basic and acidic residues" evidence="5">
    <location>
        <begin position="133"/>
        <end position="148"/>
    </location>
</feature>
<dbReference type="EMBL" id="JBHMAU010000011">
    <property type="protein sequence ID" value="MFB9775020.1"/>
    <property type="molecule type" value="Genomic_DNA"/>
</dbReference>
<keyword evidence="6" id="KW-0812">Transmembrane</keyword>
<feature type="compositionally biased region" description="Basic and acidic residues" evidence="5">
    <location>
        <begin position="184"/>
        <end position="197"/>
    </location>
</feature>
<feature type="compositionally biased region" description="Basic and acidic residues" evidence="5">
    <location>
        <begin position="556"/>
        <end position="577"/>
    </location>
</feature>
<organism evidence="9 10">
    <name type="scientific">Brevibacterium otitidis</name>
    <dbReference type="NCBI Taxonomy" id="53364"/>
    <lineage>
        <taxon>Bacteria</taxon>
        <taxon>Bacillati</taxon>
        <taxon>Actinomycetota</taxon>
        <taxon>Actinomycetes</taxon>
        <taxon>Micrococcales</taxon>
        <taxon>Brevibacteriaceae</taxon>
        <taxon>Brevibacterium</taxon>
    </lineage>
</organism>
<feature type="compositionally biased region" description="Basic and acidic residues" evidence="5">
    <location>
        <begin position="55"/>
        <end position="99"/>
    </location>
</feature>
<feature type="region of interest" description="Disordered" evidence="5">
    <location>
        <begin position="32"/>
        <end position="162"/>
    </location>
</feature>
<keyword evidence="6" id="KW-1133">Transmembrane helix</keyword>
<protein>
    <submittedName>
        <fullName evidence="9">LPXTG cell wall anchor domain-containing protein</fullName>
    </submittedName>
</protein>
<dbReference type="InterPro" id="IPR019931">
    <property type="entry name" value="LPXTG_anchor"/>
</dbReference>
<dbReference type="NCBIfam" id="TIGR01167">
    <property type="entry name" value="LPXTG_anchor"/>
    <property type="match status" value="1"/>
</dbReference>
<gene>
    <name evidence="9" type="ORF">ACFFN1_01040</name>
</gene>
<evidence type="ECO:0000256" key="2">
    <source>
        <dbReference type="ARBA" id="ARBA00022525"/>
    </source>
</evidence>
<dbReference type="RefSeq" id="WP_376837785.1">
    <property type="nucleotide sequence ID" value="NZ_JBHMAU010000011.1"/>
</dbReference>
<evidence type="ECO:0000256" key="6">
    <source>
        <dbReference type="SAM" id="Phobius"/>
    </source>
</evidence>
<evidence type="ECO:0000313" key="10">
    <source>
        <dbReference type="Proteomes" id="UP001589707"/>
    </source>
</evidence>
<keyword evidence="6" id="KW-0472">Membrane</keyword>
<keyword evidence="10" id="KW-1185">Reference proteome</keyword>
<evidence type="ECO:0000313" key="9">
    <source>
        <dbReference type="EMBL" id="MFB9775020.1"/>
    </source>
</evidence>
<evidence type="ECO:0000259" key="8">
    <source>
        <dbReference type="PROSITE" id="PS50847"/>
    </source>
</evidence>
<evidence type="ECO:0000256" key="5">
    <source>
        <dbReference type="SAM" id="MobiDB-lite"/>
    </source>
</evidence>
<dbReference type="PROSITE" id="PS50847">
    <property type="entry name" value="GRAM_POS_ANCHORING"/>
    <property type="match status" value="1"/>
</dbReference>
<keyword evidence="4" id="KW-0572">Peptidoglycan-anchor</keyword>
<feature type="signal peptide" evidence="7">
    <location>
        <begin position="1"/>
        <end position="32"/>
    </location>
</feature>
<feature type="domain" description="Gram-positive cocci surface proteins LPxTG" evidence="8">
    <location>
        <begin position="577"/>
        <end position="611"/>
    </location>
</feature>
<evidence type="ECO:0000256" key="4">
    <source>
        <dbReference type="ARBA" id="ARBA00023088"/>
    </source>
</evidence>
<feature type="compositionally biased region" description="Low complexity" evidence="5">
    <location>
        <begin position="105"/>
        <end position="122"/>
    </location>
</feature>
<feature type="transmembrane region" description="Helical" evidence="6">
    <location>
        <begin position="586"/>
        <end position="604"/>
    </location>
</feature>
<sequence length="611" mass="64512">MKLTSLRRLAAGASAAALVSASAFFGSSAAFAQPTPEETETATPSAVQSADTGQSEDKKQTDEKKSDASAEKKAEQKAKAKKQDNTKSEKQAKKSDDSGNKVAQTETPDPTGSPSPTATAEPTTPPSPTPSEDPTKDPTDDPTAREPKLSLSAGKISAEEFKSGGVMVIAENLQEGDTLVISGEHVKQNKGDADSEGRAQALATSDSSVEELEEAGTLKIKAVIGGSGTGSKYSETLELEIEKQDDNAFDPTVEVEPTTIPAEDLVNPEKGIMVTASNLQNGDIVTNSLTDGEETAEGERLELRLYSKGKASDFEPGQKIDFTVTVARGEESETFDFTVTVAGEDDAPAFDPKVSSAPDEITAADLANPDKGISITASNLQPGDVVTNSLTNEPETSEGEELVTGVYYEGDPSDFEVGDKVDFTVTVTREGEESKTFDFTVTIIGEDDGDDEKWEPELKVAPKKISVADFRNENKGVKLELTGCYPGEIATFIIEQYEGDLSYETEVETDEHGTAVIEHIHGTGNAPDSAYIGEYHVIASCIDGEEEAYGDFSVHAGDDSKGGGDSDKGRDRDRSELPRTGSDLTALYGAAGLLAVGAAAMAVGRRKSTKK</sequence>
<keyword evidence="2" id="KW-0964">Secreted</keyword>